<evidence type="ECO:0000313" key="5">
    <source>
        <dbReference type="EMBL" id="RFA12361.1"/>
    </source>
</evidence>
<dbReference type="Pfam" id="PF01638">
    <property type="entry name" value="HxlR"/>
    <property type="match status" value="1"/>
</dbReference>
<organism evidence="5 6">
    <name type="scientific">Subtercola boreus</name>
    <dbReference type="NCBI Taxonomy" id="120213"/>
    <lineage>
        <taxon>Bacteria</taxon>
        <taxon>Bacillati</taxon>
        <taxon>Actinomycetota</taxon>
        <taxon>Actinomycetes</taxon>
        <taxon>Micrococcales</taxon>
        <taxon>Microbacteriaceae</taxon>
        <taxon>Subtercola</taxon>
    </lineage>
</organism>
<sequence>MDARPEGVVTGVWHDGAVPGPIVVGRPRECSIADALAVIGDRWSLLIVRELGFGVTRFTDIRSNTGAPREILTARLRKLEAEGVIIRTPYQQRPARFEYSLTDAGRQLGPVLQTLRGWGEAFA</sequence>
<dbReference type="PANTHER" id="PTHR33204">
    <property type="entry name" value="TRANSCRIPTIONAL REGULATOR, MARR FAMILY"/>
    <property type="match status" value="1"/>
</dbReference>
<dbReference type="Gene3D" id="1.10.10.10">
    <property type="entry name" value="Winged helix-like DNA-binding domain superfamily/Winged helix DNA-binding domain"/>
    <property type="match status" value="1"/>
</dbReference>
<evidence type="ECO:0000256" key="1">
    <source>
        <dbReference type="ARBA" id="ARBA00023015"/>
    </source>
</evidence>
<name>A0A3E0VRN7_9MICO</name>
<dbReference type="OrthoDB" id="9792527at2"/>
<keyword evidence="1" id="KW-0805">Transcription regulation</keyword>
<keyword evidence="2" id="KW-0238">DNA-binding</keyword>
<evidence type="ECO:0000313" key="6">
    <source>
        <dbReference type="Proteomes" id="UP000256541"/>
    </source>
</evidence>
<comment type="caution">
    <text evidence="5">The sequence shown here is derived from an EMBL/GenBank/DDBJ whole genome shotgun (WGS) entry which is preliminary data.</text>
</comment>
<dbReference type="PROSITE" id="PS51118">
    <property type="entry name" value="HTH_HXLR"/>
    <property type="match status" value="1"/>
</dbReference>
<dbReference type="EMBL" id="NBXB01000042">
    <property type="protein sequence ID" value="RFA12361.1"/>
    <property type="molecule type" value="Genomic_DNA"/>
</dbReference>
<evidence type="ECO:0000256" key="3">
    <source>
        <dbReference type="ARBA" id="ARBA00023163"/>
    </source>
</evidence>
<accession>A0A3E0VRN7</accession>
<dbReference type="AlphaFoldDB" id="A0A3E0VRN7"/>
<dbReference type="PANTHER" id="PTHR33204:SF18">
    <property type="entry name" value="TRANSCRIPTIONAL REGULATORY PROTEIN"/>
    <property type="match status" value="1"/>
</dbReference>
<evidence type="ECO:0000256" key="2">
    <source>
        <dbReference type="ARBA" id="ARBA00023125"/>
    </source>
</evidence>
<dbReference type="GO" id="GO:0003677">
    <property type="term" value="F:DNA binding"/>
    <property type="evidence" value="ECO:0007669"/>
    <property type="project" value="UniProtKB-KW"/>
</dbReference>
<keyword evidence="3" id="KW-0804">Transcription</keyword>
<dbReference type="RefSeq" id="WP_116412768.1">
    <property type="nucleotide sequence ID" value="NZ_NBXB01000042.1"/>
</dbReference>
<dbReference type="Proteomes" id="UP000256541">
    <property type="component" value="Unassembled WGS sequence"/>
</dbReference>
<gene>
    <name evidence="5" type="ORF">B7R22_16330</name>
</gene>
<dbReference type="InterPro" id="IPR036390">
    <property type="entry name" value="WH_DNA-bd_sf"/>
</dbReference>
<reference evidence="5 6" key="1">
    <citation type="submission" date="2017-04" db="EMBL/GenBank/DDBJ databases">
        <title>Comparative genome analysis of Subtercola boreus.</title>
        <authorList>
            <person name="Cho Y.-J."/>
            <person name="Cho A."/>
            <person name="Kim O.-S."/>
            <person name="Lee J.-I."/>
        </authorList>
    </citation>
    <scope>NUCLEOTIDE SEQUENCE [LARGE SCALE GENOMIC DNA]</scope>
    <source>
        <strain evidence="5 6">P27479</strain>
    </source>
</reference>
<dbReference type="InterPro" id="IPR002577">
    <property type="entry name" value="HTH_HxlR"/>
</dbReference>
<dbReference type="InterPro" id="IPR036388">
    <property type="entry name" value="WH-like_DNA-bd_sf"/>
</dbReference>
<evidence type="ECO:0000259" key="4">
    <source>
        <dbReference type="PROSITE" id="PS51118"/>
    </source>
</evidence>
<proteinExistence type="predicted"/>
<protein>
    <recommendedName>
        <fullName evidence="4">HTH hxlR-type domain-containing protein</fullName>
    </recommendedName>
</protein>
<feature type="domain" description="HTH hxlR-type" evidence="4">
    <location>
        <begin position="30"/>
        <end position="123"/>
    </location>
</feature>
<dbReference type="SUPFAM" id="SSF46785">
    <property type="entry name" value="Winged helix' DNA-binding domain"/>
    <property type="match status" value="1"/>
</dbReference>